<evidence type="ECO:0000256" key="2">
    <source>
        <dbReference type="ARBA" id="ARBA00007526"/>
    </source>
</evidence>
<dbReference type="Proteomes" id="UP001357485">
    <property type="component" value="Unassembled WGS sequence"/>
</dbReference>
<sequence length="145" mass="16653">MAVVRKSSPPLDERVHSHLPAYEYWRGIHSESVYHYFITSPYFDNTSNNGILFNQARFDPSGRAWEIINSRARLEATLRSMQGLEFMVVGEPQPGVTDGVWVIRKQVRQKRQGFEDELTVRGTYYIIGENIYQAPSIADVVGNKM</sequence>
<dbReference type="InterPro" id="IPR038566">
    <property type="entry name" value="Mediator_Med6_sf"/>
</dbReference>
<feature type="non-terminal residue" evidence="9">
    <location>
        <position position="145"/>
    </location>
</feature>
<comment type="function">
    <text evidence="8">Component of the Mediator complex, a coactivator involved in the regulated transcription of nearly all RNA polymerase II-dependent genes. Mediator functions as a bridge to convey information from gene-specific regulatory proteins to the basal RNA polymerase II transcription machinery. Mediator is recruited to promoters by direct interactions with regulatory proteins and serves as a scaffold for the assembly of a functional preinitiation complex with RNA polymerase II and the general transcription factors.</text>
</comment>
<proteinExistence type="inferred from homology"/>
<evidence type="ECO:0000256" key="6">
    <source>
        <dbReference type="ARBA" id="ARBA00023242"/>
    </source>
</evidence>
<dbReference type="InterPro" id="IPR007018">
    <property type="entry name" value="Mediator_Med6"/>
</dbReference>
<keyword evidence="6 8" id="KW-0539">Nucleus</keyword>
<evidence type="ECO:0000313" key="9">
    <source>
        <dbReference type="EMBL" id="KAK5247715.1"/>
    </source>
</evidence>
<dbReference type="EMBL" id="JAVRRA010009496">
    <property type="protein sequence ID" value="KAK5247715.1"/>
    <property type="molecule type" value="Genomic_DNA"/>
</dbReference>
<accession>A0ABR0LVX9</accession>
<gene>
    <name evidence="9" type="primary">MED6_1</name>
    <name evidence="8" type="synonym">MED6</name>
    <name evidence="9" type="ORF">LTR16_006667</name>
</gene>
<keyword evidence="8" id="KW-0010">Activator</keyword>
<dbReference type="PANTHER" id="PTHR13104">
    <property type="entry name" value="MED-6-RELATED"/>
    <property type="match status" value="1"/>
</dbReference>
<comment type="subunit">
    <text evidence="8">Component of the Mediator complex.</text>
</comment>
<dbReference type="Pfam" id="PF04934">
    <property type="entry name" value="Med6"/>
    <property type="match status" value="1"/>
</dbReference>
<evidence type="ECO:0000313" key="10">
    <source>
        <dbReference type="Proteomes" id="UP001357485"/>
    </source>
</evidence>
<keyword evidence="10" id="KW-1185">Reference proteome</keyword>
<comment type="similarity">
    <text evidence="2 8">Belongs to the Mediator complex subunit 6 family.</text>
</comment>
<evidence type="ECO:0000256" key="3">
    <source>
        <dbReference type="ARBA" id="ARBA00020634"/>
    </source>
</evidence>
<organism evidence="9 10">
    <name type="scientific">Cryomyces antarcticus</name>
    <dbReference type="NCBI Taxonomy" id="329879"/>
    <lineage>
        <taxon>Eukaryota</taxon>
        <taxon>Fungi</taxon>
        <taxon>Dikarya</taxon>
        <taxon>Ascomycota</taxon>
        <taxon>Pezizomycotina</taxon>
        <taxon>Dothideomycetes</taxon>
        <taxon>Dothideomycetes incertae sedis</taxon>
        <taxon>Cryomyces</taxon>
    </lineage>
</organism>
<evidence type="ECO:0000256" key="8">
    <source>
        <dbReference type="RuleBase" id="RU364143"/>
    </source>
</evidence>
<evidence type="ECO:0000256" key="4">
    <source>
        <dbReference type="ARBA" id="ARBA00023015"/>
    </source>
</evidence>
<comment type="caution">
    <text evidence="9">The sequence shown here is derived from an EMBL/GenBank/DDBJ whole genome shotgun (WGS) entry which is preliminary data.</text>
</comment>
<evidence type="ECO:0000256" key="5">
    <source>
        <dbReference type="ARBA" id="ARBA00023163"/>
    </source>
</evidence>
<keyword evidence="4 8" id="KW-0805">Transcription regulation</keyword>
<keyword evidence="5 8" id="KW-0804">Transcription</keyword>
<name>A0ABR0LVX9_9PEZI</name>
<comment type="subcellular location">
    <subcellularLocation>
        <location evidence="1 8">Nucleus</location>
    </subcellularLocation>
</comment>
<evidence type="ECO:0000256" key="1">
    <source>
        <dbReference type="ARBA" id="ARBA00004123"/>
    </source>
</evidence>
<reference evidence="9 10" key="1">
    <citation type="submission" date="2023-08" db="EMBL/GenBank/DDBJ databases">
        <title>Black Yeasts Isolated from many extreme environments.</title>
        <authorList>
            <person name="Coleine C."/>
            <person name="Stajich J.E."/>
            <person name="Selbmann L."/>
        </authorList>
    </citation>
    <scope>NUCLEOTIDE SEQUENCE [LARGE SCALE GENOMIC DNA]</scope>
    <source>
        <strain evidence="9 10">CCFEE 536</strain>
    </source>
</reference>
<dbReference type="Gene3D" id="3.10.450.580">
    <property type="entry name" value="Mediator complex, subunit Med6"/>
    <property type="match status" value="1"/>
</dbReference>
<evidence type="ECO:0000256" key="7">
    <source>
        <dbReference type="ARBA" id="ARBA00031259"/>
    </source>
</evidence>
<protein>
    <recommendedName>
        <fullName evidence="3 8">Mediator of RNA polymerase II transcription subunit 6</fullName>
    </recommendedName>
    <alternativeName>
        <fullName evidence="7 8">Mediator complex subunit 6</fullName>
    </alternativeName>
</protein>